<evidence type="ECO:0000313" key="2">
    <source>
        <dbReference type="Proteomes" id="UP000320762"/>
    </source>
</evidence>
<proteinExistence type="predicted"/>
<name>A0A550CP77_9AGAR</name>
<protein>
    <submittedName>
        <fullName evidence="1">Uncharacterized protein</fullName>
    </submittedName>
</protein>
<dbReference type="AlphaFoldDB" id="A0A550CP77"/>
<gene>
    <name evidence="1" type="ORF">BD626DRAFT_565704</name>
</gene>
<evidence type="ECO:0000313" key="1">
    <source>
        <dbReference type="EMBL" id="TRM66610.1"/>
    </source>
</evidence>
<organism evidence="1 2">
    <name type="scientific">Schizophyllum amplum</name>
    <dbReference type="NCBI Taxonomy" id="97359"/>
    <lineage>
        <taxon>Eukaryota</taxon>
        <taxon>Fungi</taxon>
        <taxon>Dikarya</taxon>
        <taxon>Basidiomycota</taxon>
        <taxon>Agaricomycotina</taxon>
        <taxon>Agaricomycetes</taxon>
        <taxon>Agaricomycetidae</taxon>
        <taxon>Agaricales</taxon>
        <taxon>Schizophyllaceae</taxon>
        <taxon>Schizophyllum</taxon>
    </lineage>
</organism>
<dbReference type="EMBL" id="VDMD01000003">
    <property type="protein sequence ID" value="TRM66610.1"/>
    <property type="molecule type" value="Genomic_DNA"/>
</dbReference>
<sequence>MLARLTIFKLYLDSLSDPHDIRHRQRWLVLQSSPIAMLQYDLFIHLIQYFDVRDVAPDYIEHRIADTLLGIRSVIGRDEPLFCVVDDAQSVSDRRVDADMGSPMLREITRHWETLEGLTLILAGKPFDMAPFQRSDGPRYRLFTDTGLFDDPDEQAAYIQRYLPPDLAVSESGEKLVGRICLWLRGRYCVTTCLMECMLATCFSHPHTLLDAYIALYTGIEPADGPIRVNSRVRQRYNSEVHRFGLFDPFIALSRDGQGWYAARMAVLRIVTLGQERVRITEDTAHLVHRGFAVFSDSHGAEAIIGEPAHMFPIVKMFFHRWGPTTGFLHTRSASLLRAPPIHPSFHLAIIPLLLLALKGGIKISDLFGFAVLPPAWANQTCRLVCMTRDMAGQSRATPYSCSFPAHEVTFEPWATESPSWLQRTAPEPFCVASGFSHADLLFVLQLADGALIHVAVKIMLKNEHVGVSNGEIEDRLAQMRRECIFQTDRMEGGAEHRLADLPSPDAAAASPSMLRAFATFPQSTDVNSVSRDDTTMEPIASLNLQLLQELSETVPYESILRRVFLTIITKRRRRWLGDTAVLRVMSE</sequence>
<comment type="caution">
    <text evidence="1">The sequence shown here is derived from an EMBL/GenBank/DDBJ whole genome shotgun (WGS) entry which is preliminary data.</text>
</comment>
<dbReference type="OrthoDB" id="2393824at2759"/>
<reference evidence="1 2" key="1">
    <citation type="journal article" date="2019" name="New Phytol.">
        <title>Comparative genomics reveals unique wood-decay strategies and fruiting body development in the Schizophyllaceae.</title>
        <authorList>
            <person name="Almasi E."/>
            <person name="Sahu N."/>
            <person name="Krizsan K."/>
            <person name="Balint B."/>
            <person name="Kovacs G.M."/>
            <person name="Kiss B."/>
            <person name="Cseklye J."/>
            <person name="Drula E."/>
            <person name="Henrissat B."/>
            <person name="Nagy I."/>
            <person name="Chovatia M."/>
            <person name="Adam C."/>
            <person name="LaButti K."/>
            <person name="Lipzen A."/>
            <person name="Riley R."/>
            <person name="Grigoriev I.V."/>
            <person name="Nagy L.G."/>
        </authorList>
    </citation>
    <scope>NUCLEOTIDE SEQUENCE [LARGE SCALE GENOMIC DNA]</scope>
    <source>
        <strain evidence="1 2">NL-1724</strain>
    </source>
</reference>
<accession>A0A550CP77</accession>
<keyword evidence="2" id="KW-1185">Reference proteome</keyword>
<dbReference type="Proteomes" id="UP000320762">
    <property type="component" value="Unassembled WGS sequence"/>
</dbReference>